<keyword evidence="2" id="KW-0732">Signal</keyword>
<dbReference type="PROSITE" id="PS51257">
    <property type="entry name" value="PROKAR_LIPOPROTEIN"/>
    <property type="match status" value="1"/>
</dbReference>
<feature type="region of interest" description="Disordered" evidence="1">
    <location>
        <begin position="46"/>
        <end position="82"/>
    </location>
</feature>
<evidence type="ECO:0000256" key="1">
    <source>
        <dbReference type="SAM" id="MobiDB-lite"/>
    </source>
</evidence>
<reference evidence="4" key="1">
    <citation type="journal article" date="2019" name="Int. J. Syst. Evol. Microbiol.">
        <title>The Global Catalogue of Microorganisms (GCM) 10K type strain sequencing project: providing services to taxonomists for standard genome sequencing and annotation.</title>
        <authorList>
            <consortium name="The Broad Institute Genomics Platform"/>
            <consortium name="The Broad Institute Genome Sequencing Center for Infectious Disease"/>
            <person name="Wu L."/>
            <person name="Ma J."/>
        </authorList>
    </citation>
    <scope>NUCLEOTIDE SEQUENCE [LARGE SCALE GENOMIC DNA]</scope>
    <source>
        <strain evidence="4">CGMCC 1.12989</strain>
    </source>
</reference>
<accession>A0ABV8RLM1</accession>
<evidence type="ECO:0000256" key="2">
    <source>
        <dbReference type="SAM" id="SignalP"/>
    </source>
</evidence>
<dbReference type="Proteomes" id="UP001595828">
    <property type="component" value="Unassembled WGS sequence"/>
</dbReference>
<evidence type="ECO:0000313" key="4">
    <source>
        <dbReference type="Proteomes" id="UP001595828"/>
    </source>
</evidence>
<organism evidence="3 4">
    <name type="scientific">Novosphingobium tardum</name>
    <dbReference type="NCBI Taxonomy" id="1538021"/>
    <lineage>
        <taxon>Bacteria</taxon>
        <taxon>Pseudomonadati</taxon>
        <taxon>Pseudomonadota</taxon>
        <taxon>Alphaproteobacteria</taxon>
        <taxon>Sphingomonadales</taxon>
        <taxon>Sphingomonadaceae</taxon>
        <taxon>Novosphingobium</taxon>
    </lineage>
</organism>
<comment type="caution">
    <text evidence="3">The sequence shown here is derived from an EMBL/GenBank/DDBJ whole genome shotgun (WGS) entry which is preliminary data.</text>
</comment>
<feature type="chain" id="PRO_5045573725" evidence="2">
    <location>
        <begin position="20"/>
        <end position="82"/>
    </location>
</feature>
<feature type="compositionally biased region" description="Low complexity" evidence="1">
    <location>
        <begin position="46"/>
        <end position="72"/>
    </location>
</feature>
<dbReference type="EMBL" id="JBHSDR010000003">
    <property type="protein sequence ID" value="MFC4294287.1"/>
    <property type="molecule type" value="Genomic_DNA"/>
</dbReference>
<keyword evidence="4" id="KW-1185">Reference proteome</keyword>
<sequence>MNRPLTLPFAAILASSCLALTACGPGENDPGPGGVTVGEARALDDAAAMLDARAPQDAPANGPSAPSDSPSSQPTPSPSAAN</sequence>
<protein>
    <submittedName>
        <fullName evidence="3">Uncharacterized protein</fullName>
    </submittedName>
</protein>
<dbReference type="RefSeq" id="WP_379537744.1">
    <property type="nucleotide sequence ID" value="NZ_JBHSDR010000003.1"/>
</dbReference>
<feature type="signal peptide" evidence="2">
    <location>
        <begin position="1"/>
        <end position="19"/>
    </location>
</feature>
<evidence type="ECO:0000313" key="3">
    <source>
        <dbReference type="EMBL" id="MFC4294287.1"/>
    </source>
</evidence>
<proteinExistence type="predicted"/>
<gene>
    <name evidence="3" type="ORF">ACFO0A_04355</name>
</gene>
<name>A0ABV8RLM1_9SPHN</name>
<feature type="compositionally biased region" description="Pro residues" evidence="1">
    <location>
        <begin position="73"/>
        <end position="82"/>
    </location>
</feature>